<dbReference type="InterPro" id="IPR038597">
    <property type="entry name" value="GGGP/HepGP_synthase_sf"/>
</dbReference>
<dbReference type="GO" id="GO:0008654">
    <property type="term" value="P:phospholipid biosynthetic process"/>
    <property type="evidence" value="ECO:0007669"/>
    <property type="project" value="UniProtKB-KW"/>
</dbReference>
<evidence type="ECO:0000256" key="2">
    <source>
        <dbReference type="ARBA" id="ARBA00022679"/>
    </source>
</evidence>
<keyword evidence="4" id="KW-0460">Magnesium</keyword>
<dbReference type="GO" id="GO:0046872">
    <property type="term" value="F:metal ion binding"/>
    <property type="evidence" value="ECO:0007669"/>
    <property type="project" value="UniProtKB-KW"/>
</dbReference>
<dbReference type="SUPFAM" id="SSF51366">
    <property type="entry name" value="Ribulose-phoshate binding barrel"/>
    <property type="match status" value="1"/>
</dbReference>
<dbReference type="EC" id="2.5.1.41" evidence="8"/>
<dbReference type="GO" id="GO:0047294">
    <property type="term" value="F:phosphoglycerol geranylgeranyltransferase activity"/>
    <property type="evidence" value="ECO:0007669"/>
    <property type="project" value="UniProtKB-EC"/>
</dbReference>
<organism evidence="8">
    <name type="scientific">bioreactor metagenome</name>
    <dbReference type="NCBI Taxonomy" id="1076179"/>
    <lineage>
        <taxon>unclassified sequences</taxon>
        <taxon>metagenomes</taxon>
        <taxon>ecological metagenomes</taxon>
    </lineage>
</organism>
<proteinExistence type="predicted"/>
<keyword evidence="1" id="KW-0444">Lipid biosynthesis</keyword>
<dbReference type="AlphaFoldDB" id="A0A645HWB6"/>
<gene>
    <name evidence="8" type="primary">pcrB_3</name>
    <name evidence="8" type="ORF">SDC9_188012</name>
</gene>
<dbReference type="InterPro" id="IPR011060">
    <property type="entry name" value="RibuloseP-bd_barrel"/>
</dbReference>
<sequence>MISYIRSTILSPLIVGGGITSTETLEAIFNAGADIVVVGNAFEEDPSKMVEFIEWVNNYNNKSSEISLHDLSEDDL</sequence>
<protein>
    <submittedName>
        <fullName evidence="8">Geranylgeranylglyceryl phosphate synthase</fullName>
        <ecNumber evidence="8">2.5.1.41</ecNumber>
    </submittedName>
</protein>
<accession>A0A645HWB6</accession>
<keyword evidence="7" id="KW-1208">Phospholipid metabolism</keyword>
<keyword evidence="3" id="KW-0479">Metal-binding</keyword>
<evidence type="ECO:0000256" key="1">
    <source>
        <dbReference type="ARBA" id="ARBA00022516"/>
    </source>
</evidence>
<evidence type="ECO:0000313" key="8">
    <source>
        <dbReference type="EMBL" id="MPN40474.1"/>
    </source>
</evidence>
<comment type="caution">
    <text evidence="8">The sequence shown here is derived from an EMBL/GenBank/DDBJ whole genome shotgun (WGS) entry which is preliminary data.</text>
</comment>
<name>A0A645HWB6_9ZZZZ</name>
<dbReference type="EMBL" id="VSSQ01096902">
    <property type="protein sequence ID" value="MPN40474.1"/>
    <property type="molecule type" value="Genomic_DNA"/>
</dbReference>
<evidence type="ECO:0000256" key="3">
    <source>
        <dbReference type="ARBA" id="ARBA00022723"/>
    </source>
</evidence>
<keyword evidence="2 8" id="KW-0808">Transferase</keyword>
<evidence type="ECO:0000256" key="6">
    <source>
        <dbReference type="ARBA" id="ARBA00023209"/>
    </source>
</evidence>
<evidence type="ECO:0000256" key="4">
    <source>
        <dbReference type="ARBA" id="ARBA00022842"/>
    </source>
</evidence>
<dbReference type="InterPro" id="IPR008205">
    <property type="entry name" value="GGGP_HepGP_synthase"/>
</dbReference>
<reference evidence="8" key="1">
    <citation type="submission" date="2019-08" db="EMBL/GenBank/DDBJ databases">
        <authorList>
            <person name="Kucharzyk K."/>
            <person name="Murdoch R.W."/>
            <person name="Higgins S."/>
            <person name="Loffler F."/>
        </authorList>
    </citation>
    <scope>NUCLEOTIDE SEQUENCE</scope>
</reference>
<dbReference type="Gene3D" id="3.20.20.390">
    <property type="entry name" value="FMN-linked oxidoreductases"/>
    <property type="match status" value="1"/>
</dbReference>
<evidence type="ECO:0000256" key="5">
    <source>
        <dbReference type="ARBA" id="ARBA00023098"/>
    </source>
</evidence>
<dbReference type="Pfam" id="PF01884">
    <property type="entry name" value="PcrB"/>
    <property type="match status" value="1"/>
</dbReference>
<evidence type="ECO:0000256" key="7">
    <source>
        <dbReference type="ARBA" id="ARBA00023264"/>
    </source>
</evidence>
<keyword evidence="5" id="KW-0443">Lipid metabolism</keyword>
<keyword evidence="6" id="KW-0594">Phospholipid biosynthesis</keyword>